<comment type="caution">
    <text evidence="10">The sequence shown here is derived from an EMBL/GenBank/DDBJ whole genome shotgun (WGS) entry which is preliminary data.</text>
</comment>
<dbReference type="EMBL" id="JBFCZG010000004">
    <property type="protein sequence ID" value="KAL3423437.1"/>
    <property type="molecule type" value="Genomic_DNA"/>
</dbReference>
<keyword evidence="2" id="KW-0479">Metal-binding</keyword>
<keyword evidence="3" id="KW-0862">Zinc</keyword>
<evidence type="ECO:0000256" key="6">
    <source>
        <dbReference type="ARBA" id="ARBA00023163"/>
    </source>
</evidence>
<dbReference type="CDD" id="cd00067">
    <property type="entry name" value="GAL4"/>
    <property type="match status" value="1"/>
</dbReference>
<reference evidence="10 11" key="1">
    <citation type="submission" date="2024-06" db="EMBL/GenBank/DDBJ databases">
        <title>Complete genome of Phlyctema vagabunda strain 19-DSS-EL-015.</title>
        <authorList>
            <person name="Fiorenzani C."/>
        </authorList>
    </citation>
    <scope>NUCLEOTIDE SEQUENCE [LARGE SCALE GENOMIC DNA]</scope>
    <source>
        <strain evidence="10 11">19-DSS-EL-015</strain>
    </source>
</reference>
<evidence type="ECO:0000313" key="11">
    <source>
        <dbReference type="Proteomes" id="UP001629113"/>
    </source>
</evidence>
<evidence type="ECO:0000256" key="3">
    <source>
        <dbReference type="ARBA" id="ARBA00022833"/>
    </source>
</evidence>
<dbReference type="Pfam" id="PF00172">
    <property type="entry name" value="Zn_clus"/>
    <property type="match status" value="1"/>
</dbReference>
<dbReference type="CDD" id="cd12148">
    <property type="entry name" value="fungal_TF_MHR"/>
    <property type="match status" value="1"/>
</dbReference>
<feature type="region of interest" description="Disordered" evidence="8">
    <location>
        <begin position="842"/>
        <end position="875"/>
    </location>
</feature>
<evidence type="ECO:0000256" key="7">
    <source>
        <dbReference type="ARBA" id="ARBA00023242"/>
    </source>
</evidence>
<feature type="compositionally biased region" description="Polar residues" evidence="8">
    <location>
        <begin position="847"/>
        <end position="875"/>
    </location>
</feature>
<evidence type="ECO:0000256" key="4">
    <source>
        <dbReference type="ARBA" id="ARBA00023015"/>
    </source>
</evidence>
<dbReference type="Proteomes" id="UP001629113">
    <property type="component" value="Unassembled WGS sequence"/>
</dbReference>
<feature type="compositionally biased region" description="Low complexity" evidence="8">
    <location>
        <begin position="201"/>
        <end position="219"/>
    </location>
</feature>
<keyword evidence="11" id="KW-1185">Reference proteome</keyword>
<evidence type="ECO:0000256" key="1">
    <source>
        <dbReference type="ARBA" id="ARBA00004123"/>
    </source>
</evidence>
<feature type="region of interest" description="Disordered" evidence="8">
    <location>
        <begin position="708"/>
        <end position="742"/>
    </location>
</feature>
<feature type="region of interest" description="Disordered" evidence="8">
    <location>
        <begin position="156"/>
        <end position="175"/>
    </location>
</feature>
<keyword evidence="6" id="KW-0804">Transcription</keyword>
<dbReference type="InterPro" id="IPR007219">
    <property type="entry name" value="XnlR_reg_dom"/>
</dbReference>
<name>A0ABR4PJC6_9HELO</name>
<dbReference type="SMART" id="SM00066">
    <property type="entry name" value="GAL4"/>
    <property type="match status" value="1"/>
</dbReference>
<gene>
    <name evidence="10" type="ORF">PVAG01_05184</name>
</gene>
<proteinExistence type="predicted"/>
<dbReference type="SMART" id="SM00906">
    <property type="entry name" value="Fungal_trans"/>
    <property type="match status" value="1"/>
</dbReference>
<keyword evidence="7" id="KW-0539">Nucleus</keyword>
<evidence type="ECO:0000256" key="5">
    <source>
        <dbReference type="ARBA" id="ARBA00023125"/>
    </source>
</evidence>
<dbReference type="Pfam" id="PF04082">
    <property type="entry name" value="Fungal_trans"/>
    <property type="match status" value="1"/>
</dbReference>
<organism evidence="10 11">
    <name type="scientific">Phlyctema vagabunda</name>
    <dbReference type="NCBI Taxonomy" id="108571"/>
    <lineage>
        <taxon>Eukaryota</taxon>
        <taxon>Fungi</taxon>
        <taxon>Dikarya</taxon>
        <taxon>Ascomycota</taxon>
        <taxon>Pezizomycotina</taxon>
        <taxon>Leotiomycetes</taxon>
        <taxon>Helotiales</taxon>
        <taxon>Dermateaceae</taxon>
        <taxon>Phlyctema</taxon>
    </lineage>
</organism>
<sequence>MMAGEPGTRRLLPQSSQMQSFAFAPTNFGPRENQKNYVFVDEHNRHKRLKVMRACEGCRRRKIKCDAATTNTWPCSACIRLKLHCVPPTVNYERDFQGNQQMYEPERIGYDSGGSVEDEYQQHMSMQQNLAGAARPNPSMYHPPTQYSDGVGVYQSVSYTGEPSQNHHGMSYGNLQTPVSVLDQQQYGSQTVFPTPPLHTPQSQQASQQHQHPHQSASPEAYEQDQYGQQNLADLLGELRMNEAGTAPYLNSKNLRNRGAVDETAFEEVDEFKSVLPPTLSGPDLKIRIPPELMPDEETVMQYFDMYFMNVHPYVPVLNKTLFYQQWHTNREAISPLILEAIFAISGRLADEPAQGHQWLALASKHADSFMDVPRLSTLQAMLIVLKARESAPKRGYYYRSWMTVVQCVAMAKDLGLDEHYEDHKIGKPCGSSQADCITKTRIWQTCFLTELMVGSPQGRTDLSVDMETLDLSVQRPAPGSDDSEYHVTRNFTYLTRVVRNVRRMNNVYARIKKKKEWGIDPEFIQLNPSFETWMNDLPQDLQITFAADGSPPWLPSHFIGNLHSYYYLSIIMLHRPQLQFMEPTSMDGGWKQHMMICYSSAKLLCRLQEGILQSFGLTGLLCMQRGINFTIYCVLTCTVLHLVALTSPDPELNTDAREYFTRHMRILERCISSWPMPDMQQQIDALREAFSADTRKPFVLKPSFPYGSPGAPVHTTPPRMGSMRQPNSQSPISHHSLEHQNVHQQPQVSYTSHPISPPISAGGMDTKSDSPAVQSLVMMATGQRSNQQSMSSGVPIVENSAWNPSRIFDQWNTTFGTPPTSSSSAPTQTPLKIAVPGAQDVPTLPELQNPTSVTLPPNSQSLAPQQYSSAPMPSFVSPSMWQESVASVYEGGLKRQWDYDDGNMVNQMSKRTR</sequence>
<dbReference type="PANTHER" id="PTHR31313">
    <property type="entry name" value="TY1 ENHANCER ACTIVATOR"/>
    <property type="match status" value="1"/>
</dbReference>
<dbReference type="PROSITE" id="PS00463">
    <property type="entry name" value="ZN2_CY6_FUNGAL_1"/>
    <property type="match status" value="1"/>
</dbReference>
<keyword evidence="4" id="KW-0805">Transcription regulation</keyword>
<accession>A0ABR4PJC6</accession>
<comment type="subcellular location">
    <subcellularLocation>
        <location evidence="1">Nucleus</location>
    </subcellularLocation>
</comment>
<keyword evidence="5" id="KW-0238">DNA-binding</keyword>
<evidence type="ECO:0000259" key="9">
    <source>
        <dbReference type="PROSITE" id="PS50048"/>
    </source>
</evidence>
<feature type="region of interest" description="Disordered" evidence="8">
    <location>
        <begin position="190"/>
        <end position="225"/>
    </location>
</feature>
<protein>
    <submittedName>
        <fullName evidence="10">Lipase regulator 1</fullName>
    </submittedName>
</protein>
<dbReference type="Gene3D" id="4.10.240.10">
    <property type="entry name" value="Zn(2)-C6 fungal-type DNA-binding domain"/>
    <property type="match status" value="1"/>
</dbReference>
<feature type="compositionally biased region" description="Polar residues" evidence="8">
    <location>
        <begin position="725"/>
        <end position="734"/>
    </location>
</feature>
<dbReference type="SUPFAM" id="SSF57701">
    <property type="entry name" value="Zn2/Cys6 DNA-binding domain"/>
    <property type="match status" value="1"/>
</dbReference>
<evidence type="ECO:0000256" key="2">
    <source>
        <dbReference type="ARBA" id="ARBA00022723"/>
    </source>
</evidence>
<evidence type="ECO:0000256" key="8">
    <source>
        <dbReference type="SAM" id="MobiDB-lite"/>
    </source>
</evidence>
<dbReference type="InterPro" id="IPR001138">
    <property type="entry name" value="Zn2Cys6_DnaBD"/>
</dbReference>
<dbReference type="InterPro" id="IPR036864">
    <property type="entry name" value="Zn2-C6_fun-type_DNA-bd_sf"/>
</dbReference>
<evidence type="ECO:0000313" key="10">
    <source>
        <dbReference type="EMBL" id="KAL3423437.1"/>
    </source>
</evidence>
<feature type="domain" description="Zn(2)-C6 fungal-type" evidence="9">
    <location>
        <begin position="54"/>
        <end position="86"/>
    </location>
</feature>
<dbReference type="PROSITE" id="PS50048">
    <property type="entry name" value="ZN2_CY6_FUNGAL_2"/>
    <property type="match status" value="1"/>
</dbReference>
<dbReference type="PANTHER" id="PTHR31313:SF79">
    <property type="entry name" value="C6 FINGER DOMAIN-CONTAINING PROTEIN"/>
    <property type="match status" value="1"/>
</dbReference>
<dbReference type="InterPro" id="IPR051615">
    <property type="entry name" value="Transcr_Regulatory_Elem"/>
</dbReference>